<dbReference type="GeneID" id="108717555"/>
<keyword evidence="9" id="KW-1185">Reference proteome</keyword>
<accession>A0A1L8G2Q6</accession>
<name>A0A1L8G2Q6_XENLA</name>
<dbReference type="AlphaFoldDB" id="A0A1L8G2Q6"/>
<evidence type="ECO:0000256" key="1">
    <source>
        <dbReference type="ARBA" id="ARBA00004141"/>
    </source>
</evidence>
<proteinExistence type="inferred from homology"/>
<dbReference type="GO" id="GO:0005886">
    <property type="term" value="C:plasma membrane"/>
    <property type="evidence" value="ECO:0000318"/>
    <property type="project" value="GO_Central"/>
</dbReference>
<evidence type="ECO:0000256" key="3">
    <source>
        <dbReference type="ARBA" id="ARBA00022448"/>
    </source>
</evidence>
<organism evidence="9 10">
    <name type="scientific">Xenopus laevis</name>
    <name type="common">African clawed frog</name>
    <dbReference type="NCBI Taxonomy" id="8355"/>
    <lineage>
        <taxon>Eukaryota</taxon>
        <taxon>Metazoa</taxon>
        <taxon>Chordata</taxon>
        <taxon>Craniata</taxon>
        <taxon>Vertebrata</taxon>
        <taxon>Euteleostomi</taxon>
        <taxon>Amphibia</taxon>
        <taxon>Batrachia</taxon>
        <taxon>Anura</taxon>
        <taxon>Pipoidea</taxon>
        <taxon>Pipidae</taxon>
        <taxon>Xenopodinae</taxon>
        <taxon>Xenopus</taxon>
        <taxon>Xenopus</taxon>
    </lineage>
</organism>
<comment type="subcellular location">
    <subcellularLocation>
        <location evidence="1">Membrane</location>
        <topology evidence="1">Multi-pass membrane protein</topology>
    </subcellularLocation>
</comment>
<dbReference type="GO" id="GO:0005261">
    <property type="term" value="F:monoatomic cation channel activity"/>
    <property type="evidence" value="ECO:0000318"/>
    <property type="project" value="GO_Central"/>
</dbReference>
<gene>
    <name evidence="10 11" type="primary">calhm4.S</name>
</gene>
<dbReference type="OMA" id="DEHYHYS"/>
<evidence type="ECO:0000256" key="2">
    <source>
        <dbReference type="ARBA" id="ARBA00008497"/>
    </source>
</evidence>
<dbReference type="CTD" id="108717555"/>
<dbReference type="Xenbase" id="XB-GENE-17331217">
    <property type="gene designation" value="calhm4.S"/>
</dbReference>
<sequence length="323" mass="36650">MSLQPLISFLKSKESILFNAIVAILTVGGQQLFSFFAFSCPCSPYKNLNYGLAFLGVPALVLLIVGFVFNDNTWRLLMGSSNGHLVQERSRQSMTLKYRLICFVFGNIAGRAIVAPITWLAVTLLNGSYYVCALSEYANVAQYDILRSLTKAERRHLLAQFPCVQFVPANFTRVKDEVILELKYQSQVAGWILVGAVTVFIFTTLCVARCCSPLTFLHLKYWIRYVNNEQILFEKAVDQHSKIYALLNIKKFFGFSPENKIIREIRIPSRSDWRMISGLDLLKTIDDEHYHYSLLHSWADLDPADGKLIHVDIENTPDSGSNS</sequence>
<dbReference type="RefSeq" id="XP_018120268.1">
    <property type="nucleotide sequence ID" value="XM_018264779.2"/>
</dbReference>
<dbReference type="PANTHER" id="PTHR32261">
    <property type="entry name" value="CALCIUM HOMEOSTASIS MODULATOR PROTEIN"/>
    <property type="match status" value="1"/>
</dbReference>
<evidence type="ECO:0000313" key="10">
    <source>
        <dbReference type="RefSeq" id="XP_018120268.1"/>
    </source>
</evidence>
<dbReference type="PaxDb" id="8355-A0A1L8G2Q6"/>
<reference evidence="10" key="1">
    <citation type="submission" date="2025-08" db="UniProtKB">
        <authorList>
            <consortium name="RefSeq"/>
        </authorList>
    </citation>
    <scope>IDENTIFICATION</scope>
    <source>
        <strain evidence="10">J_2021</strain>
        <tissue evidence="10">Erythrocytes</tissue>
    </source>
</reference>
<evidence type="ECO:0000313" key="9">
    <source>
        <dbReference type="Proteomes" id="UP000186698"/>
    </source>
</evidence>
<dbReference type="PANTHER" id="PTHR32261:SF5">
    <property type="entry name" value="CALCIUM HOMEOSTASIS MODULATOR PROTEIN 4"/>
    <property type="match status" value="1"/>
</dbReference>
<evidence type="ECO:0000256" key="7">
    <source>
        <dbReference type="ARBA" id="ARBA00023136"/>
    </source>
</evidence>
<evidence type="ECO:0000256" key="6">
    <source>
        <dbReference type="ARBA" id="ARBA00023065"/>
    </source>
</evidence>
<keyword evidence="6" id="KW-0406">Ion transport</keyword>
<dbReference type="InterPro" id="IPR029569">
    <property type="entry name" value="CALHM"/>
</dbReference>
<dbReference type="OrthoDB" id="9827748at2759"/>
<keyword evidence="8" id="KW-0407">Ion channel</keyword>
<dbReference type="AGR" id="Xenbase:XB-GENE-17331217"/>
<dbReference type="STRING" id="8355.A0A1L8G2Q6"/>
<keyword evidence="3" id="KW-0813">Transport</keyword>
<keyword evidence="5" id="KW-1133">Transmembrane helix</keyword>
<keyword evidence="7" id="KW-0472">Membrane</keyword>
<evidence type="ECO:0000256" key="5">
    <source>
        <dbReference type="ARBA" id="ARBA00022989"/>
    </source>
</evidence>
<evidence type="ECO:0000256" key="8">
    <source>
        <dbReference type="ARBA" id="ARBA00023303"/>
    </source>
</evidence>
<dbReference type="Bgee" id="108717555">
    <property type="expression patterns" value="Expressed in zone of skin and 2 other cell types or tissues"/>
</dbReference>
<evidence type="ECO:0000313" key="11">
    <source>
        <dbReference type="Xenbase" id="XB-GENE-17331217"/>
    </source>
</evidence>
<keyword evidence="4" id="KW-0812">Transmembrane</keyword>
<protein>
    <submittedName>
        <fullName evidence="10">Calcium homeostasis modulator protein 4</fullName>
    </submittedName>
</protein>
<dbReference type="Pfam" id="PF14798">
    <property type="entry name" value="Ca_hom_mod"/>
    <property type="match status" value="1"/>
</dbReference>
<comment type="similarity">
    <text evidence="2">Belongs to the CALHM family.</text>
</comment>
<dbReference type="GO" id="GO:1904669">
    <property type="term" value="P:ATP export"/>
    <property type="evidence" value="ECO:0007669"/>
    <property type="project" value="UniProtKB-ARBA"/>
</dbReference>
<dbReference type="Proteomes" id="UP000186698">
    <property type="component" value="Chromosome 5S"/>
</dbReference>
<dbReference type="KEGG" id="xla:108717555"/>
<evidence type="ECO:0000256" key="4">
    <source>
        <dbReference type="ARBA" id="ARBA00022692"/>
    </source>
</evidence>